<dbReference type="Proteomes" id="UP001234297">
    <property type="component" value="Chromosome 3"/>
</dbReference>
<dbReference type="EMBL" id="CM056811">
    <property type="protein sequence ID" value="KAJ8635653.1"/>
    <property type="molecule type" value="Genomic_DNA"/>
</dbReference>
<evidence type="ECO:0000313" key="1">
    <source>
        <dbReference type="EMBL" id="KAJ8635653.1"/>
    </source>
</evidence>
<sequence length="805" mass="90831">MRENLKELFTSTDAIHSNIALRRDLAIYLTYWLGEAVFAGGDGTHIKPHCIFTACQMAFGERLALVPALYAYLCTKLQAAAFLVRLRLPMNRVFSAHIFYSWYVYHYPSFHRLGAAQDDEPFMIRLARGKPISESLLSARLRIRRFWDAEMGQSSVKLSPGLRNKAFDFGVSRDSTKAGSGRHYSLTNTEKSWLFNIRVDTMVYRRHLFVDIQSYVPSRFAMQLGFSQGVVGAPSSKVKRFGGLQDGRNAWAFYSAEDTTAMISNPELPTFRTAGFTKWFVESLSVYQGLSKKELDVKQSSGKGLRKSDGICREEVMAFLSGEKHRTGFLDDQDIIRSGAAQEIPGRSWNSSQRRRLRSLLGYKPREQRLPWSLPTRADHPVRTLARGPISMVGWVLLAIRPVGARGEEDGAEVRNGTKTLLIRKFLPPLLRRHQGMMVSLQRGGAEERRSVVVAEDDDLMMPEVPADKAMMDPIVASEEEPRDSEVDPKSPPGCEVTEEVPLSFSEPEQGVPTTNPGVGASSTGFDEAEVSPHADIPSPAAPIEKSFLITRPTVPDMGSRSTKHGESSSELSRQFAKKVLKRVLSSWVETLSFGHLEAGFGMVKHVQDILADSEEVGLDITDVKAFVDEVITLGNKWNKTKSFPNDDFFNEMFLKPSNGVKSELNEISQTRKQLVRERNVTELAIIELTQDQHCLDREVIEAKQHLEQLEEQAAAKWAAALKARDRERTLIHQVEEAESNLRRKTQEYEHWQILWEELPRAEDGSRKPTVFYGKILKKRGLEDLEAKAKSLLEELSLWLKTMLD</sequence>
<name>A0ACC2LR60_PERAE</name>
<keyword evidence="2" id="KW-1185">Reference proteome</keyword>
<organism evidence="1 2">
    <name type="scientific">Persea americana</name>
    <name type="common">Avocado</name>
    <dbReference type="NCBI Taxonomy" id="3435"/>
    <lineage>
        <taxon>Eukaryota</taxon>
        <taxon>Viridiplantae</taxon>
        <taxon>Streptophyta</taxon>
        <taxon>Embryophyta</taxon>
        <taxon>Tracheophyta</taxon>
        <taxon>Spermatophyta</taxon>
        <taxon>Magnoliopsida</taxon>
        <taxon>Magnoliidae</taxon>
        <taxon>Laurales</taxon>
        <taxon>Lauraceae</taxon>
        <taxon>Persea</taxon>
    </lineage>
</organism>
<evidence type="ECO:0000313" key="2">
    <source>
        <dbReference type="Proteomes" id="UP001234297"/>
    </source>
</evidence>
<comment type="caution">
    <text evidence="1">The sequence shown here is derived from an EMBL/GenBank/DDBJ whole genome shotgun (WGS) entry which is preliminary data.</text>
</comment>
<proteinExistence type="predicted"/>
<gene>
    <name evidence="1" type="ORF">MRB53_009920</name>
</gene>
<reference evidence="1 2" key="1">
    <citation type="journal article" date="2022" name="Hortic Res">
        <title>A haplotype resolved chromosomal level avocado genome allows analysis of novel avocado genes.</title>
        <authorList>
            <person name="Nath O."/>
            <person name="Fletcher S.J."/>
            <person name="Hayward A."/>
            <person name="Shaw L.M."/>
            <person name="Masouleh A.K."/>
            <person name="Furtado A."/>
            <person name="Henry R.J."/>
            <person name="Mitter N."/>
        </authorList>
    </citation>
    <scope>NUCLEOTIDE SEQUENCE [LARGE SCALE GENOMIC DNA]</scope>
    <source>
        <strain evidence="2">cv. Hass</strain>
    </source>
</reference>
<accession>A0ACC2LR60</accession>
<protein>
    <submittedName>
        <fullName evidence="1">Uncharacterized protein</fullName>
    </submittedName>
</protein>